<evidence type="ECO:0000313" key="3">
    <source>
        <dbReference type="Proteomes" id="UP001258017"/>
    </source>
</evidence>
<proteinExistence type="predicted"/>
<feature type="region of interest" description="Disordered" evidence="1">
    <location>
        <begin position="1"/>
        <end position="25"/>
    </location>
</feature>
<feature type="compositionally biased region" description="Basic and acidic residues" evidence="1">
    <location>
        <begin position="3123"/>
        <end position="3133"/>
    </location>
</feature>
<feature type="compositionally biased region" description="Low complexity" evidence="1">
    <location>
        <begin position="3086"/>
        <end position="3096"/>
    </location>
</feature>
<dbReference type="InterPro" id="IPR001680">
    <property type="entry name" value="WD40_rpt"/>
</dbReference>
<protein>
    <submittedName>
        <fullName evidence="2">Uncharacterized protein</fullName>
    </submittedName>
</protein>
<dbReference type="Gene3D" id="2.130.10.10">
    <property type="entry name" value="YVTN repeat-like/Quinoprotein amine dehydrogenase"/>
    <property type="match status" value="2"/>
</dbReference>
<evidence type="ECO:0000313" key="2">
    <source>
        <dbReference type="EMBL" id="KAK2585778.1"/>
    </source>
</evidence>
<feature type="region of interest" description="Disordered" evidence="1">
    <location>
        <begin position="2865"/>
        <end position="2889"/>
    </location>
</feature>
<feature type="compositionally biased region" description="Low complexity" evidence="1">
    <location>
        <begin position="292"/>
        <end position="305"/>
    </location>
</feature>
<dbReference type="SUPFAM" id="SSF50978">
    <property type="entry name" value="WD40 repeat-like"/>
    <property type="match status" value="1"/>
</dbReference>
<comment type="caution">
    <text evidence="2">The sequence shown here is derived from an EMBL/GenBank/DDBJ whole genome shotgun (WGS) entry which is preliminary data.</text>
</comment>
<keyword evidence="3" id="KW-1185">Reference proteome</keyword>
<feature type="region of interest" description="Disordered" evidence="1">
    <location>
        <begin position="3086"/>
        <end position="3174"/>
    </location>
</feature>
<feature type="region of interest" description="Disordered" evidence="1">
    <location>
        <begin position="2681"/>
        <end position="2718"/>
    </location>
</feature>
<dbReference type="GO" id="GO:0005829">
    <property type="term" value="C:cytosol"/>
    <property type="evidence" value="ECO:0007669"/>
    <property type="project" value="TreeGrafter"/>
</dbReference>
<dbReference type="GO" id="GO:0016020">
    <property type="term" value="C:membrane"/>
    <property type="evidence" value="ECO:0007669"/>
    <property type="project" value="TreeGrafter"/>
</dbReference>
<feature type="compositionally biased region" description="Basic and acidic residues" evidence="1">
    <location>
        <begin position="2700"/>
        <end position="2710"/>
    </location>
</feature>
<dbReference type="Proteomes" id="UP001258017">
    <property type="component" value="Unassembled WGS sequence"/>
</dbReference>
<dbReference type="InterPro" id="IPR015943">
    <property type="entry name" value="WD40/YVTN_repeat-like_dom_sf"/>
</dbReference>
<feature type="region of interest" description="Disordered" evidence="1">
    <location>
        <begin position="1245"/>
        <end position="1303"/>
    </location>
</feature>
<accession>A0AAD9RU74</accession>
<feature type="compositionally biased region" description="Basic and acidic residues" evidence="1">
    <location>
        <begin position="111"/>
        <end position="120"/>
    </location>
</feature>
<dbReference type="Pfam" id="PF00400">
    <property type="entry name" value="WD40"/>
    <property type="match status" value="1"/>
</dbReference>
<organism evidence="2 3">
    <name type="scientific">Odynerus spinipes</name>
    <dbReference type="NCBI Taxonomy" id="1348599"/>
    <lineage>
        <taxon>Eukaryota</taxon>
        <taxon>Metazoa</taxon>
        <taxon>Ecdysozoa</taxon>
        <taxon>Arthropoda</taxon>
        <taxon>Hexapoda</taxon>
        <taxon>Insecta</taxon>
        <taxon>Pterygota</taxon>
        <taxon>Neoptera</taxon>
        <taxon>Endopterygota</taxon>
        <taxon>Hymenoptera</taxon>
        <taxon>Apocrita</taxon>
        <taxon>Aculeata</taxon>
        <taxon>Vespoidea</taxon>
        <taxon>Vespidae</taxon>
        <taxon>Eumeninae</taxon>
        <taxon>Odynerus</taxon>
    </lineage>
</organism>
<reference evidence="2" key="1">
    <citation type="submission" date="2021-08" db="EMBL/GenBank/DDBJ databases">
        <authorList>
            <person name="Misof B."/>
            <person name="Oliver O."/>
            <person name="Podsiadlowski L."/>
            <person name="Donath A."/>
            <person name="Peters R."/>
            <person name="Mayer C."/>
            <person name="Rust J."/>
            <person name="Gunkel S."/>
            <person name="Lesny P."/>
            <person name="Martin S."/>
            <person name="Oeyen J.P."/>
            <person name="Petersen M."/>
            <person name="Panagiotis P."/>
            <person name="Wilbrandt J."/>
            <person name="Tanja T."/>
        </authorList>
    </citation>
    <scope>NUCLEOTIDE SEQUENCE</scope>
    <source>
        <strain evidence="2">GBR_01_08_01A</strain>
        <tissue evidence="2">Thorax + abdomen</tissue>
    </source>
</reference>
<dbReference type="SMART" id="SM00320">
    <property type="entry name" value="WD40"/>
    <property type="match status" value="5"/>
</dbReference>
<feature type="compositionally biased region" description="Polar residues" evidence="1">
    <location>
        <begin position="1710"/>
        <end position="1726"/>
    </location>
</feature>
<dbReference type="GO" id="GO:0017124">
    <property type="term" value="F:SH3 domain binding"/>
    <property type="evidence" value="ECO:0007669"/>
    <property type="project" value="TreeGrafter"/>
</dbReference>
<feature type="compositionally biased region" description="Polar residues" evidence="1">
    <location>
        <begin position="276"/>
        <end position="291"/>
    </location>
</feature>
<feature type="region of interest" description="Disordered" evidence="1">
    <location>
        <begin position="276"/>
        <end position="305"/>
    </location>
</feature>
<feature type="region of interest" description="Disordered" evidence="1">
    <location>
        <begin position="79"/>
        <end position="150"/>
    </location>
</feature>
<sequence length="3720" mass="421310">MSGSGFRGRGIEPRGIHPNGLAGTFRGARLSHPRFYHPRIPHGRLPVPENWSGRSNHNVPFSSWKNTAFQHPMFRGKSPFHPNGRGRGTIHRGAPRFPNFNRPSIGPYSTDHNKNVERPRTSLRQDQLEQAKDESRLQQTPLLGSEEERQQKITETAVRLKQKLSNLTKEDITNLWQDDLSISSSDVENKSILNVGIPNLNHEQRELNLNFNDFKDIGRVDSDKNDGTNVEGNVSNFIQGTVKQVENSGAVEVIDLTEIEKDGYNVESMTVVNDTTENMSQNDNGQKLRQGTNSSHSISLSSSTVSETSATESAYSLQQNTAQIDLLEDQSAIPTENTHTQGHEFNTKCLRKLSHGLEYKKSDDKFNLSNAQKSCDDVHEQVNATIEMQYSLHRSVSKITKERTRWTQLPYETSLPHRKPFKSRWSHGRHNYMHNKVKNESTGFDSHISSPHLHRDTSSLCQDSQYNTSFNLSRCLPPGKFSAVPKLMHNQDNSQSILCLSHNTSSSVSNNVFLSQEHILQTMPAYDSWKPSPSAIGYNTCKENIVDIANFNPQQPPPNFNNQRSTVSPIFDSHFLSQDQSNLNIHALDSSQLSAVSASPTDLYCSVTFSTTQGTTTFSTLSQLSMTPSPNFLTNVPTNFSPILTYATPLQMTPYEIPSSGAISNTEHQTLLSNKTLDQDSDLHTTDEIKDELEEMQEAMQFAKQAMNITDMNNISESNQTLCSEAHVLNMSLNQENVSDASPSVQLHETINKEKDKYDQQCNELNDKEAQVITESHVLFELERETRFNQNCNVERNALPINEQTQTKVTFNVNPKLNKINKQEKSYQKNESSERETYVTCISQPNVHPGECSNEKKISESPTRESSWKNRIISRFLRMSKNDIRNMINNCSLRKFDIAMRHLVKEKRSSLSLEMRNLEDEKIKGYDREEFMNQLNAMLDPAAIVDITNLPTEFIRHLSEVLQLDTIPLESSESQHNNSDVLNLLSANEQEILNNGIVPNNIDDEEINDRRDAENSGQLKDHCNRITPSVTATSSNNDNNNEVTLVNSDKIEEIRILDCNQISSKTLFDTNDVHIDHITNDIQTVKQTITQKNSKKGEQPSLFNMTDLDDIFSNVTVETKSESTLRSLGDEPNFTIQANQTCEIVKTLTPTKTTNTIPVISKSKTSDSAKQHEYNSGKEYISKSERYNRWTRREREGPDAFRNLTKEEWEAKYGRQIKSSSNSCEIQTNKYFNNKHQNIKYGKMQNFKKNHSPHSFKRDRNYKTDIGKRILKQDTSTETISSTSDSSESGTDETSTSSDNRTPSDVTKLLKVIKEKEKIAKNKSLNETIRDEVTAEIQRKWNEEGRKRKYYRKDKRKKTKRLKYKKEKKKKRRKVFDSSCDLDHDKADKSSLLTETEIKKETISKEESDPALEKSIRCDINTVNNGYSKKQITTNVLIDEKVSLETKERSTDQDNERSTINATTIQPKTKAQLKLIPDTSKCTQESEFMKNTAKIVLNAKCKGNKITPLNETDKPKIIEKTHHKDKNASGINEVSEFPDNRLVDTVETAHTVFNNDDNTNKDLINTSIVKKRYDKEKGSNLLKEIPSATVEVQESNTKRSMNSKVTSKKIDIKAYKARALQRKMENEEKIKEEKSTISINSISKSIMEEKVKSNVTLKEKHSTVQISKTSTDSNKFKNIRSEGNKELKLKEKIKKKTEMETKVKETKEMSSVNQEKVNDISNTSKSLESKVDDDQLSVHIDKNECLQFLVQKISSQNKEIFVNDMISSKDTSKETEDKRDESIVSNINNAEPETVIMDKVKFMEALKITDITIQGSEVLKDITTKDLHKDGIAIIGKCDKNNKMQYGTRTTSTCSKLLAEHEICNFTNTDNFSSQKHRSEKSKMNEDLETQTNVDMSINSTNVTNMNVVPTNEQSVNLQEDLTITNGANKKLLENLNNLELQKVNSPESIGSPFKGFESNSCQHVEINNIVTTEKDSIEESEKQELQLCTTDKFNLQDLGNSDIPSDNNISFKNILNDSLNTVEQTYNDKERILCEKSSEMNEGTETNLNNIDLLNNGNNIDKKEEGAGQIFVHDCTKDFQNDEKNTNKIIQSEYAMENEKSMQSIDIETNILCTSTGQHKMLTLDEYEDNAIMEKSDIDILKDSLFKEKQLCKKNIDSICTSIDQNLLDINYSTISSCSEISSEMFKNVIDTETESSLSLLMEGNTTENNSAFKDIPNQNIIFSNIDSCEEERTNNNDLYLNNSSYANFSLHSSVSAERLQKSSTKVIPKKLQIPTKAALKESRNIFTLMGGSFSSVKETIELKDPHVKLNACNDQKTVDFLSDQISQKENIDNKIINLEQKKCSHNVHTYKPDDKDLYKGVDTDSLSKTIPNDVKTIQDEILSPSNHSSYIKELGSNNTVHHPVVELEQLKETNKWITNTVENTIEQNKIDEDLGLQSSQETNKQEKIKSLHKIKTKPAMKHKMKNKCKSNAVHITNTNIKEEIMARMIEIDLEIHKLMTEKMTLYQMLESDSLLSNKLSSNSNLGTEINKKKIIPVRLQTSSSSISHIMQNTETNFAEHSDSVVTSNTENALSEIDQNQAESKVGDTNTNNHKSLLQEENISSKQIVLSHCSEDRTISEDSVSSQSLVLFNDENQMQEDKVVLSEDQLKENQDTCSSIEEMLNNLTENSSLESISYFEKEEHHVSSPTDIKPANENQNEKDTSDRGKKQNVTTSKNNNFIPASLIYSDDSTWGSCAPSFEDIEQKKHNTGLALLEETYKREIAENRKLKASARKNKKKELDKFLKSVNYLTPEEEEIPLNTLYIKKLQQKRDLLDSLDDKKENSSNDNYENSTESEEIWKHVMEVINAVAEDRIKDLYVEQTKKSDKETLPTSSNTTKQKADTCRSRMPTNFNESLQSLSETQVNVSLVNCNQEQNSIKCSLNIIEKDILSSNEKEEEKNNENKKSNVQSTINSYNLEANPAMINTSSNDKITPGKNPLGQELFNADNITNIAALTEASGLNILNAKLNKNSEDTTVSILTSENLKCNNKTEETNKQKHKETDISKIEHKMDETIASTAKGTSNITKNLLKKCKDYVPTTTNSSNITGISDISRSNNIHDKKTSRRKNSNKSNPIHKGSKHTEDNMKYMECDNINSNGEKDSPKVSWHDSKGISRVHQRLESTSSTVKRNRNSQKLQNIKDKCLEGETSVKHINDQLFVANENSMERYLPNVDSQVSKPKVQGIAAKRKIYNQSEMMTCKVILIDILKSNKYQYAVNKFHANSTKTNVPYKSTTTETTTNSTHSTTSCKMNSSIIDTCKLKDIPKSKHSCISDNTHEQTSNSSQKHVTKVHSTLNNTKELESHHKVNALHNNECLSLQVNSTDISMVSMKPITSNVKTLLQQDRKLEIEIIEEKTKDQYHDEQILLSDEITENEQPLKTQYTVHKGPILDIKVFGDTFLAASEDGLIYRYSQISNGILNIYKGHRSAVTCLYIHKFSGTDYPKDLVYSGSLDGTLRCYNIKTGAPISNVANVESPVQCMDQAWGIIFIGTKSGHVSRFHIKSGVVKGDSIKFSNKSVLALKATSEGPRKVLIVASRNQPIAIRDAQNGLFLRTICGQKNHTVYSLMLNNHLIYCGTSTTSILVFDFTNGEQKAQYDAGVGIVCMRLYNKLLFAGCYDGNIYVFDIQDNRLICSIPGPGNMLLSMEVVDNKIIAGSKDKRLHKWQMPKQVQVVSHEIT</sequence>
<dbReference type="EMBL" id="JAIFRP010000021">
    <property type="protein sequence ID" value="KAK2585778.1"/>
    <property type="molecule type" value="Genomic_DNA"/>
</dbReference>
<gene>
    <name evidence="2" type="ORF">KPH14_010385</name>
</gene>
<dbReference type="GO" id="GO:0003723">
    <property type="term" value="F:RNA binding"/>
    <property type="evidence" value="ECO:0007669"/>
    <property type="project" value="InterPro"/>
</dbReference>
<feature type="compositionally biased region" description="Basic and acidic residues" evidence="1">
    <location>
        <begin position="126"/>
        <end position="136"/>
    </location>
</feature>
<reference evidence="2" key="2">
    <citation type="journal article" date="2023" name="Commun. Biol.">
        <title>Intrasexual cuticular hydrocarbon dimorphism in a wasp sheds light on hydrocarbon biosynthesis genes in Hymenoptera.</title>
        <authorList>
            <person name="Moris V.C."/>
            <person name="Podsiadlowski L."/>
            <person name="Martin S."/>
            <person name="Oeyen J.P."/>
            <person name="Donath A."/>
            <person name="Petersen M."/>
            <person name="Wilbrandt J."/>
            <person name="Misof B."/>
            <person name="Liedtke D."/>
            <person name="Thamm M."/>
            <person name="Scheiner R."/>
            <person name="Schmitt T."/>
            <person name="Niehuis O."/>
        </authorList>
    </citation>
    <scope>NUCLEOTIDE SEQUENCE</scope>
    <source>
        <strain evidence="2">GBR_01_08_01A</strain>
    </source>
</reference>
<dbReference type="PANTHER" id="PTHR14435:SF2">
    <property type="entry name" value="ZINC FINGER PROTEIN 106"/>
    <property type="match status" value="1"/>
</dbReference>
<name>A0AAD9RU74_9HYME</name>
<dbReference type="PANTHER" id="PTHR14435">
    <property type="entry name" value="ZINC FINGER PROTEIN 106"/>
    <property type="match status" value="1"/>
</dbReference>
<dbReference type="InterPro" id="IPR042622">
    <property type="entry name" value="Znf106"/>
</dbReference>
<evidence type="ECO:0000256" key="1">
    <source>
        <dbReference type="SAM" id="MobiDB-lite"/>
    </source>
</evidence>
<dbReference type="InterPro" id="IPR036322">
    <property type="entry name" value="WD40_repeat_dom_sf"/>
</dbReference>
<feature type="compositionally biased region" description="Polar residues" evidence="1">
    <location>
        <begin position="3164"/>
        <end position="3174"/>
    </location>
</feature>
<feature type="region of interest" description="Disordered" evidence="1">
    <location>
        <begin position="1700"/>
        <end position="1726"/>
    </location>
</feature>
<feature type="compositionally biased region" description="Basic and acidic residues" evidence="1">
    <location>
        <begin position="1256"/>
        <end position="1272"/>
    </location>
</feature>
<feature type="compositionally biased region" description="Low complexity" evidence="1">
    <location>
        <begin position="1274"/>
        <end position="1299"/>
    </location>
</feature>
<feature type="compositionally biased region" description="Basic residues" evidence="1">
    <location>
        <begin position="1246"/>
        <end position="1255"/>
    </location>
</feature>
<feature type="compositionally biased region" description="Basic and acidic residues" evidence="1">
    <location>
        <begin position="3141"/>
        <end position="3155"/>
    </location>
</feature>